<reference evidence="10 11" key="1">
    <citation type="submission" date="2020-04" db="EMBL/GenBank/DDBJ databases">
        <title>Paraburkholderia sp. G-4-1-8 isolated from soil.</title>
        <authorList>
            <person name="Dahal R.H."/>
        </authorList>
    </citation>
    <scope>NUCLEOTIDE SEQUENCE [LARGE SCALE GENOMIC DNA]</scope>
    <source>
        <strain evidence="10 11">G-4-1-8</strain>
    </source>
</reference>
<feature type="domain" description="Major facilitator superfamily (MFS) profile" evidence="9">
    <location>
        <begin position="46"/>
        <end position="454"/>
    </location>
</feature>
<feature type="transmembrane region" description="Helical" evidence="8">
    <location>
        <begin position="429"/>
        <end position="450"/>
    </location>
</feature>
<evidence type="ECO:0000313" key="11">
    <source>
        <dbReference type="Proteomes" id="UP000583127"/>
    </source>
</evidence>
<evidence type="ECO:0000256" key="7">
    <source>
        <dbReference type="SAM" id="MobiDB-lite"/>
    </source>
</evidence>
<dbReference type="AlphaFoldDB" id="A0A7X9X674"/>
<keyword evidence="5 8" id="KW-1133">Transmembrane helix</keyword>
<feature type="transmembrane region" description="Helical" evidence="8">
    <location>
        <begin position="277"/>
        <end position="295"/>
    </location>
</feature>
<evidence type="ECO:0000256" key="8">
    <source>
        <dbReference type="SAM" id="Phobius"/>
    </source>
</evidence>
<feature type="transmembrane region" description="Helical" evidence="8">
    <location>
        <begin position="399"/>
        <end position="423"/>
    </location>
</feature>
<feature type="transmembrane region" description="Helical" evidence="8">
    <location>
        <begin position="138"/>
        <end position="158"/>
    </location>
</feature>
<evidence type="ECO:0000256" key="2">
    <source>
        <dbReference type="ARBA" id="ARBA00010992"/>
    </source>
</evidence>
<dbReference type="SUPFAM" id="SSF103473">
    <property type="entry name" value="MFS general substrate transporter"/>
    <property type="match status" value="1"/>
</dbReference>
<dbReference type="GO" id="GO:0022857">
    <property type="term" value="F:transmembrane transporter activity"/>
    <property type="evidence" value="ECO:0007669"/>
    <property type="project" value="InterPro"/>
</dbReference>
<dbReference type="InterPro" id="IPR036259">
    <property type="entry name" value="MFS_trans_sf"/>
</dbReference>
<comment type="subcellular location">
    <subcellularLocation>
        <location evidence="1">Membrane</location>
        <topology evidence="1">Multi-pass membrane protein</topology>
    </subcellularLocation>
</comment>
<keyword evidence="6 8" id="KW-0472">Membrane</keyword>
<dbReference type="RefSeq" id="WP_169498101.1">
    <property type="nucleotide sequence ID" value="NZ_JABBFZ010000006.1"/>
</dbReference>
<proteinExistence type="inferred from homology"/>
<feature type="transmembrane region" description="Helical" evidence="8">
    <location>
        <begin position="112"/>
        <end position="132"/>
    </location>
</feature>
<protein>
    <submittedName>
        <fullName evidence="10">MFS transporter</fullName>
    </submittedName>
</protein>
<feature type="transmembrane region" description="Helical" evidence="8">
    <location>
        <begin position="80"/>
        <end position="100"/>
    </location>
</feature>
<gene>
    <name evidence="10" type="ORF">HHL14_13505</name>
</gene>
<evidence type="ECO:0000256" key="5">
    <source>
        <dbReference type="ARBA" id="ARBA00022989"/>
    </source>
</evidence>
<sequence>MTNPSSWASTLDEARTGSRTPAHAATDTGNTVTLDDLPVSAFHIKIAGLTFGAHFTEGYALGTLGYALASLGKQIPLDTFWTGMVGSAALIGIFLGSMVFGRLSDRMGRQRIFLLSFLIITIAAFAQFYVTSAPMLCVLRILIGIGMGGDFAVGHTFLAEFSPRKHRGTLLGSFSVIWTIGYVVASVLGIHYADASPDAWRWLLASAGVPALAVLLARIGTPESPRWLQSKGRVAEAHAIVHRYFGPHVRLDTPTSASTHTNDGFRRLFKADLIHRTLFNCTFFVCLVIPYFAIYTFLPAVLKAMHLNEGTGADFLLNGLLIFGALLGIWLMIRLPRRTFLISSFAITCASLVMLSVLPDSARIAMIAAFAVFTITMSAFSNLVGVYPPECFPTSVRACGVGLAIACSRLGSAIGTFLLPLGIAQLGFHWTMMALAAVLLIGMLVSIAWAPETRHLTLDQAGHA</sequence>
<organism evidence="10 11">
    <name type="scientific">Paraburkholderia antibiotica</name>
    <dbReference type="NCBI Taxonomy" id="2728839"/>
    <lineage>
        <taxon>Bacteria</taxon>
        <taxon>Pseudomonadati</taxon>
        <taxon>Pseudomonadota</taxon>
        <taxon>Betaproteobacteria</taxon>
        <taxon>Burkholderiales</taxon>
        <taxon>Burkholderiaceae</taxon>
        <taxon>Paraburkholderia</taxon>
    </lineage>
</organism>
<dbReference type="InterPro" id="IPR005829">
    <property type="entry name" value="Sugar_transporter_CS"/>
</dbReference>
<feature type="transmembrane region" description="Helical" evidence="8">
    <location>
        <begin position="340"/>
        <end position="358"/>
    </location>
</feature>
<name>A0A7X9X674_9BURK</name>
<dbReference type="Pfam" id="PF00083">
    <property type="entry name" value="Sugar_tr"/>
    <property type="match status" value="1"/>
</dbReference>
<keyword evidence="11" id="KW-1185">Reference proteome</keyword>
<dbReference type="PROSITE" id="PS50850">
    <property type="entry name" value="MFS"/>
    <property type="match status" value="1"/>
</dbReference>
<evidence type="ECO:0000256" key="1">
    <source>
        <dbReference type="ARBA" id="ARBA00004141"/>
    </source>
</evidence>
<dbReference type="InterPro" id="IPR020846">
    <property type="entry name" value="MFS_dom"/>
</dbReference>
<dbReference type="CDD" id="cd17316">
    <property type="entry name" value="MFS_SV2_like"/>
    <property type="match status" value="1"/>
</dbReference>
<evidence type="ECO:0000313" key="10">
    <source>
        <dbReference type="EMBL" id="NML31849.1"/>
    </source>
</evidence>
<feature type="transmembrane region" description="Helical" evidence="8">
    <location>
        <begin position="199"/>
        <end position="221"/>
    </location>
</feature>
<evidence type="ECO:0000259" key="9">
    <source>
        <dbReference type="PROSITE" id="PS50850"/>
    </source>
</evidence>
<dbReference type="PROSITE" id="PS00217">
    <property type="entry name" value="SUGAR_TRANSPORT_2"/>
    <property type="match status" value="1"/>
</dbReference>
<accession>A0A7X9X674</accession>
<keyword evidence="4 8" id="KW-0812">Transmembrane</keyword>
<dbReference type="GO" id="GO:0005886">
    <property type="term" value="C:plasma membrane"/>
    <property type="evidence" value="ECO:0007669"/>
    <property type="project" value="TreeGrafter"/>
</dbReference>
<feature type="transmembrane region" description="Helical" evidence="8">
    <location>
        <begin position="170"/>
        <end position="193"/>
    </location>
</feature>
<dbReference type="Proteomes" id="UP000583127">
    <property type="component" value="Unassembled WGS sequence"/>
</dbReference>
<dbReference type="PANTHER" id="PTHR23511">
    <property type="entry name" value="SYNAPTIC VESICLE GLYCOPROTEIN 2"/>
    <property type="match status" value="1"/>
</dbReference>
<dbReference type="Gene3D" id="1.20.1250.20">
    <property type="entry name" value="MFS general substrate transporter like domains"/>
    <property type="match status" value="1"/>
</dbReference>
<comment type="caution">
    <text evidence="10">The sequence shown here is derived from an EMBL/GenBank/DDBJ whole genome shotgun (WGS) entry which is preliminary data.</text>
</comment>
<feature type="region of interest" description="Disordered" evidence="7">
    <location>
        <begin position="1"/>
        <end position="27"/>
    </location>
</feature>
<comment type="similarity">
    <text evidence="2">Belongs to the major facilitator superfamily. Sugar transporter (TC 2.A.1.1) family.</text>
</comment>
<keyword evidence="3" id="KW-0813">Transport</keyword>
<evidence type="ECO:0000256" key="4">
    <source>
        <dbReference type="ARBA" id="ARBA00022692"/>
    </source>
</evidence>
<dbReference type="EMBL" id="JABBFZ010000006">
    <property type="protein sequence ID" value="NML31849.1"/>
    <property type="molecule type" value="Genomic_DNA"/>
</dbReference>
<evidence type="ECO:0000256" key="6">
    <source>
        <dbReference type="ARBA" id="ARBA00023136"/>
    </source>
</evidence>
<feature type="transmembrane region" description="Helical" evidence="8">
    <location>
        <begin position="364"/>
        <end position="387"/>
    </location>
</feature>
<evidence type="ECO:0000256" key="3">
    <source>
        <dbReference type="ARBA" id="ARBA00022448"/>
    </source>
</evidence>
<feature type="transmembrane region" description="Helical" evidence="8">
    <location>
        <begin position="315"/>
        <end position="333"/>
    </location>
</feature>
<dbReference type="InterPro" id="IPR005828">
    <property type="entry name" value="MFS_sugar_transport-like"/>
</dbReference>
<dbReference type="PANTHER" id="PTHR23511:SF34">
    <property type="entry name" value="SYNAPTIC VESICLE GLYCOPROTEIN 2"/>
    <property type="match status" value="1"/>
</dbReference>